<dbReference type="PANTHER" id="PTHR48070:SF6">
    <property type="entry name" value="ESTERASE OVCA2"/>
    <property type="match status" value="1"/>
</dbReference>
<reference evidence="3" key="1">
    <citation type="submission" date="2021-03" db="EMBL/GenBank/DDBJ databases">
        <authorList>
            <person name="Tagirdzhanova G."/>
        </authorList>
    </citation>
    <scope>NUCLEOTIDE SEQUENCE</scope>
</reference>
<dbReference type="InterPro" id="IPR005645">
    <property type="entry name" value="FSH-like_dom"/>
</dbReference>
<dbReference type="OrthoDB" id="2094269at2759"/>
<dbReference type="InterPro" id="IPR050593">
    <property type="entry name" value="LovG"/>
</dbReference>
<protein>
    <recommendedName>
        <fullName evidence="2">Serine hydrolase domain-containing protein</fullName>
    </recommendedName>
</protein>
<dbReference type="EMBL" id="CAJPDT010000069">
    <property type="protein sequence ID" value="CAF9933259.1"/>
    <property type="molecule type" value="Genomic_DNA"/>
</dbReference>
<dbReference type="GO" id="GO:0005737">
    <property type="term" value="C:cytoplasm"/>
    <property type="evidence" value="ECO:0007669"/>
    <property type="project" value="TreeGrafter"/>
</dbReference>
<evidence type="ECO:0000313" key="4">
    <source>
        <dbReference type="Proteomes" id="UP000664534"/>
    </source>
</evidence>
<dbReference type="Proteomes" id="UP000664534">
    <property type="component" value="Unassembled WGS sequence"/>
</dbReference>
<dbReference type="Gene3D" id="3.40.50.1820">
    <property type="entry name" value="alpha/beta hydrolase"/>
    <property type="match status" value="1"/>
</dbReference>
<evidence type="ECO:0000259" key="2">
    <source>
        <dbReference type="Pfam" id="PF03959"/>
    </source>
</evidence>
<dbReference type="AlphaFoldDB" id="A0A8H3FYL1"/>
<keyword evidence="1" id="KW-0378">Hydrolase</keyword>
<dbReference type="GO" id="GO:0005634">
    <property type="term" value="C:nucleus"/>
    <property type="evidence" value="ECO:0007669"/>
    <property type="project" value="TreeGrafter"/>
</dbReference>
<organism evidence="3 4">
    <name type="scientific">Imshaugia aleurites</name>
    <dbReference type="NCBI Taxonomy" id="172621"/>
    <lineage>
        <taxon>Eukaryota</taxon>
        <taxon>Fungi</taxon>
        <taxon>Dikarya</taxon>
        <taxon>Ascomycota</taxon>
        <taxon>Pezizomycotina</taxon>
        <taxon>Lecanoromycetes</taxon>
        <taxon>OSLEUM clade</taxon>
        <taxon>Lecanoromycetidae</taxon>
        <taxon>Lecanorales</taxon>
        <taxon>Lecanorineae</taxon>
        <taxon>Parmeliaceae</taxon>
        <taxon>Imshaugia</taxon>
    </lineage>
</organism>
<comment type="caution">
    <text evidence="3">The sequence shown here is derived from an EMBL/GenBank/DDBJ whole genome shotgun (WGS) entry which is preliminary data.</text>
</comment>
<dbReference type="GO" id="GO:0019748">
    <property type="term" value="P:secondary metabolic process"/>
    <property type="evidence" value="ECO:0007669"/>
    <property type="project" value="TreeGrafter"/>
</dbReference>
<gene>
    <name evidence="3" type="ORF">IMSHALPRED_009119</name>
</gene>
<dbReference type="SUPFAM" id="SSF53474">
    <property type="entry name" value="alpha/beta-Hydrolases"/>
    <property type="match status" value="1"/>
</dbReference>
<name>A0A8H3FYL1_9LECA</name>
<evidence type="ECO:0000256" key="1">
    <source>
        <dbReference type="ARBA" id="ARBA00022801"/>
    </source>
</evidence>
<proteinExistence type="predicted"/>
<dbReference type="Pfam" id="PF03959">
    <property type="entry name" value="FSH1"/>
    <property type="match status" value="1"/>
</dbReference>
<feature type="domain" description="Serine hydrolase" evidence="2">
    <location>
        <begin position="15"/>
        <end position="263"/>
    </location>
</feature>
<dbReference type="PANTHER" id="PTHR48070">
    <property type="entry name" value="ESTERASE OVCA2"/>
    <property type="match status" value="1"/>
</dbReference>
<dbReference type="GO" id="GO:0016787">
    <property type="term" value="F:hydrolase activity"/>
    <property type="evidence" value="ECO:0007669"/>
    <property type="project" value="UniProtKB-KW"/>
</dbReference>
<sequence>MPSLPAPAPPTTPAPLKILMLHGFTQTPALFRFKTGVLSKALKKAYPTLHLSYVAAPHRLHIADIPGYNPEALDCPVAEAPEAFGWWRRTDRVVRGGDARGREAGVETETEVVYEGIETGLAAVADCIRAEGPFDGVMGFSQGATAAAMVASLLEGRRRKEAFEEAEGRGGMPFPNSFLGDVDGFVQGPLKFAVCYSGFRGPGRLYEGFYEPKIGTEVLSVLGQLDTVVDEVRARQLVDACEGGRVLMHPGGHFVPSQKLSLDPVVGFVKQCMEGKGTKEDAEEERVEDMDVPF</sequence>
<keyword evidence="4" id="KW-1185">Reference proteome</keyword>
<evidence type="ECO:0000313" key="3">
    <source>
        <dbReference type="EMBL" id="CAF9933259.1"/>
    </source>
</evidence>
<dbReference type="InterPro" id="IPR029058">
    <property type="entry name" value="AB_hydrolase_fold"/>
</dbReference>
<accession>A0A8H3FYL1</accession>